<keyword evidence="1" id="KW-0812">Transmembrane</keyword>
<keyword evidence="1" id="KW-0472">Membrane</keyword>
<dbReference type="AlphaFoldDB" id="A0A1I3BQ35"/>
<keyword evidence="1" id="KW-1133">Transmembrane helix</keyword>
<accession>A0A1I3BQ35</accession>
<feature type="transmembrane region" description="Helical" evidence="1">
    <location>
        <begin position="90"/>
        <end position="117"/>
    </location>
</feature>
<evidence type="ECO:0008006" key="4">
    <source>
        <dbReference type="Google" id="ProtNLM"/>
    </source>
</evidence>
<keyword evidence="3" id="KW-1185">Reference proteome</keyword>
<protein>
    <recommendedName>
        <fullName evidence="4">DUF1269 domain-containing protein</fullName>
    </recommendedName>
</protein>
<evidence type="ECO:0000256" key="1">
    <source>
        <dbReference type="SAM" id="Phobius"/>
    </source>
</evidence>
<gene>
    <name evidence="2" type="ORF">SAMN04487959_10721</name>
</gene>
<dbReference type="Proteomes" id="UP000199040">
    <property type="component" value="Unassembled WGS sequence"/>
</dbReference>
<reference evidence="2 3" key="1">
    <citation type="submission" date="2016-10" db="EMBL/GenBank/DDBJ databases">
        <authorList>
            <person name="de Groot N.N."/>
        </authorList>
    </citation>
    <scope>NUCLEOTIDE SEQUENCE [LARGE SCALE GENOMIC DNA]</scope>
    <source>
        <strain evidence="2 3">CGMCC 1.6848</strain>
    </source>
</reference>
<proteinExistence type="predicted"/>
<dbReference type="STRING" id="442341.SAMN04487959_10721"/>
<dbReference type="EMBL" id="FOPY01000007">
    <property type="protein sequence ID" value="SFH64029.1"/>
    <property type="molecule type" value="Genomic_DNA"/>
</dbReference>
<evidence type="ECO:0000313" key="2">
    <source>
        <dbReference type="EMBL" id="SFH64029.1"/>
    </source>
</evidence>
<evidence type="ECO:0000313" key="3">
    <source>
        <dbReference type="Proteomes" id="UP000199040"/>
    </source>
</evidence>
<name>A0A1I3BQ35_9GAMM</name>
<organism evidence="2 3">
    <name type="scientific">Modicisalibacter xianhensis</name>
    <dbReference type="NCBI Taxonomy" id="442341"/>
    <lineage>
        <taxon>Bacteria</taxon>
        <taxon>Pseudomonadati</taxon>
        <taxon>Pseudomonadota</taxon>
        <taxon>Gammaproteobacteria</taxon>
        <taxon>Oceanospirillales</taxon>
        <taxon>Halomonadaceae</taxon>
        <taxon>Modicisalibacter</taxon>
    </lineage>
</organism>
<dbReference type="RefSeq" id="WP_092846072.1">
    <property type="nucleotide sequence ID" value="NZ_FOPY01000007.1"/>
</dbReference>
<feature type="transmembrane region" description="Helical" evidence="1">
    <location>
        <begin position="65"/>
        <end position="84"/>
    </location>
</feature>
<sequence length="177" mass="19112">MQRLYFLTPDTQTTANITEELNSLGLTQAHIHVASSNPRAWQETGLKKATLLQTTDTADAARRGVMIGAPLGLVVGSIAAWILAVPGPMGMAGVIVGMGIFGGLFGLWASTLIGVSVPDAKVKKFRGDIRRGAVLMMVDIPESQEDEVVSLIHRHHPQVDIEKITRQERQHAEGRGQ</sequence>